<dbReference type="RefSeq" id="WP_237364087.1">
    <property type="nucleotide sequence ID" value="NZ_CAKLDM010000005.1"/>
</dbReference>
<dbReference type="EMBL" id="CAKLDM010000005">
    <property type="protein sequence ID" value="CAH0543187.1"/>
    <property type="molecule type" value="Genomic_DNA"/>
</dbReference>
<keyword evidence="2" id="KW-1185">Reference proteome</keyword>
<evidence type="ECO:0000313" key="2">
    <source>
        <dbReference type="Proteomes" id="UP000838748"/>
    </source>
</evidence>
<accession>A0ABN8E955</accession>
<sequence>MLKLDRHLRNVSRQVINASRQAMNIAKTEGKDAVVKESIKELGVDSETSKDILDVKATQGTDIEKEALEESAA</sequence>
<proteinExistence type="predicted"/>
<protein>
    <submittedName>
        <fullName evidence="1">Uncharacterized protein</fullName>
    </submittedName>
</protein>
<reference evidence="1" key="1">
    <citation type="submission" date="2021-11" db="EMBL/GenBank/DDBJ databases">
        <authorList>
            <person name="Rodrigo-Torres L."/>
            <person name="Arahal R. D."/>
            <person name="Lucena T."/>
        </authorList>
    </citation>
    <scope>NUCLEOTIDE SEQUENCE</scope>
    <source>
        <strain evidence="1">CECT 7928</strain>
    </source>
</reference>
<evidence type="ECO:0000313" key="1">
    <source>
        <dbReference type="EMBL" id="CAH0543187.1"/>
    </source>
</evidence>
<comment type="caution">
    <text evidence="1">The sequence shown here is derived from an EMBL/GenBank/DDBJ whole genome shotgun (WGS) entry which is preliminary data.</text>
</comment>
<dbReference type="Proteomes" id="UP000838748">
    <property type="component" value="Unassembled WGS sequence"/>
</dbReference>
<name>A0ABN8E955_9VIBR</name>
<organism evidence="1 2">
    <name type="scientific">Vibrio marisflavi CECT 7928</name>
    <dbReference type="NCBI Taxonomy" id="634439"/>
    <lineage>
        <taxon>Bacteria</taxon>
        <taxon>Pseudomonadati</taxon>
        <taxon>Pseudomonadota</taxon>
        <taxon>Gammaproteobacteria</taxon>
        <taxon>Vibrionales</taxon>
        <taxon>Vibrionaceae</taxon>
        <taxon>Vibrio</taxon>
    </lineage>
</organism>
<gene>
    <name evidence="1" type="ORF">VMF7928_04452</name>
</gene>